<accession>A0A0D1YCJ4</accession>
<evidence type="ECO:0000256" key="2">
    <source>
        <dbReference type="SAM" id="Coils"/>
    </source>
</evidence>
<feature type="region of interest" description="Disordered" evidence="3">
    <location>
        <begin position="360"/>
        <end position="381"/>
    </location>
</feature>
<dbReference type="RefSeq" id="XP_016232862.1">
    <property type="nucleotide sequence ID" value="XM_016384239.1"/>
</dbReference>
<dbReference type="PANTHER" id="PTHR37543">
    <property type="entry name" value="CCCH ZINC FINGER DNA BINDING PROTEIN (AFU_ORTHOLOGUE AFUA_5G12760)"/>
    <property type="match status" value="1"/>
</dbReference>
<feature type="region of interest" description="Disordered" evidence="3">
    <location>
        <begin position="263"/>
        <end position="300"/>
    </location>
</feature>
<keyword evidence="1" id="KW-0863">Zinc-finger</keyword>
<dbReference type="AlphaFoldDB" id="A0A0D1YCJ4"/>
<dbReference type="InterPro" id="IPR000571">
    <property type="entry name" value="Znf_CCCH"/>
</dbReference>
<proteinExistence type="predicted"/>
<sequence length="652" mass="72673">MEESNLEAPMEAKAIAKRYQDYRQRTTEQDAFVDELVKALTLKEQEYHELKADLQDQTESRRRWQKRALDTSVQHLLVLIDGNQHFFKPHFIRSGAAGAHEAVERFVAEVKDFARAQHKNDLPEGVSLVTHIFSDIGQLAHDLSAANLIPEPDRLWPFILEVCRVEPGITITDCGSGPDAVRHKLKYHYELFLENCHCRHVFLALGQQSEYYKVLEQYGDDDYTLGKTTLVRPAHGFAESHNLPFHTIELSMFDAVPNNNKNNTTLGVLPNGSNPAPPAQWNDPLPAKPSDPVAVASTDWQPTSRGDEALLLSSNIASPQVPPEPKVVPKGPANGTLANGVNGSPGELDNESLLGVVKLDSSHSSSQTRKAAQQSWETSMTENSYIPAPIQEPWGEETNGTNGYEEEDYSKMADIPQTRAHARRGARGSAKRNSQSTLSQDRRYPSTFPRTQVHTPKQFEGSWDDMLRQQETRSPVGPVSQAASDPQRPASSASSVAASAFTKKILSTPEPHPERRPICAPVALNKFEQRIDLKLPKPSLEDQELCDIRTRNRKLCNEHHLRSNCKDPNCKYDHESIVDGVYLALRIKARKIACSVGPGCRRHDCYASHHCPNVSHSSTCGRPNCYFASRGMHAVTDLEIARMIEPNFPDGS</sequence>
<dbReference type="Pfam" id="PF25543">
    <property type="entry name" value="zf-CCCH_tandem"/>
    <property type="match status" value="1"/>
</dbReference>
<feature type="region of interest" description="Disordered" evidence="3">
    <location>
        <begin position="418"/>
        <end position="496"/>
    </location>
</feature>
<feature type="compositionally biased region" description="Polar residues" evidence="3">
    <location>
        <begin position="362"/>
        <end position="381"/>
    </location>
</feature>
<dbReference type="STRING" id="91928.A0A0D1YCJ4"/>
<organism evidence="5 6">
    <name type="scientific">Exophiala spinifera</name>
    <dbReference type="NCBI Taxonomy" id="91928"/>
    <lineage>
        <taxon>Eukaryota</taxon>
        <taxon>Fungi</taxon>
        <taxon>Dikarya</taxon>
        <taxon>Ascomycota</taxon>
        <taxon>Pezizomycotina</taxon>
        <taxon>Eurotiomycetes</taxon>
        <taxon>Chaetothyriomycetidae</taxon>
        <taxon>Chaetothyriales</taxon>
        <taxon>Herpotrichiellaceae</taxon>
        <taxon>Exophiala</taxon>
    </lineage>
</organism>
<evidence type="ECO:0000256" key="3">
    <source>
        <dbReference type="SAM" id="MobiDB-lite"/>
    </source>
</evidence>
<keyword evidence="6" id="KW-1185">Reference proteome</keyword>
<feature type="domain" description="C3H1-type" evidence="4">
    <location>
        <begin position="550"/>
        <end position="577"/>
    </location>
</feature>
<evidence type="ECO:0000256" key="1">
    <source>
        <dbReference type="PROSITE-ProRule" id="PRU00723"/>
    </source>
</evidence>
<dbReference type="GO" id="GO:0008270">
    <property type="term" value="F:zinc ion binding"/>
    <property type="evidence" value="ECO:0007669"/>
    <property type="project" value="UniProtKB-KW"/>
</dbReference>
<keyword evidence="1" id="KW-0479">Metal-binding</keyword>
<dbReference type="VEuPathDB" id="FungiDB:PV08_09924"/>
<name>A0A0D1YCJ4_9EURO</name>
<feature type="zinc finger region" description="C3H1-type" evidence="1">
    <location>
        <begin position="550"/>
        <end position="577"/>
    </location>
</feature>
<evidence type="ECO:0000259" key="4">
    <source>
        <dbReference type="PROSITE" id="PS50103"/>
    </source>
</evidence>
<dbReference type="InterPro" id="IPR057654">
    <property type="entry name" value="Znf-CCCH_tandem"/>
</dbReference>
<keyword evidence="1" id="KW-0862">Zinc</keyword>
<dbReference type="InterPro" id="IPR057683">
    <property type="entry name" value="DUF7923"/>
</dbReference>
<reference evidence="5 6" key="1">
    <citation type="submission" date="2015-01" db="EMBL/GenBank/DDBJ databases">
        <title>The Genome Sequence of Exophiala spinifera CBS89968.</title>
        <authorList>
            <consortium name="The Broad Institute Genomics Platform"/>
            <person name="Cuomo C."/>
            <person name="de Hoog S."/>
            <person name="Gorbushina A."/>
            <person name="Stielow B."/>
            <person name="Teixiera M."/>
            <person name="Abouelleil A."/>
            <person name="Chapman S.B."/>
            <person name="Priest M."/>
            <person name="Young S.K."/>
            <person name="Wortman J."/>
            <person name="Nusbaum C."/>
            <person name="Birren B."/>
        </authorList>
    </citation>
    <scope>NUCLEOTIDE SEQUENCE [LARGE SCALE GENOMIC DNA]</scope>
    <source>
        <strain evidence="5 6">CBS 89968</strain>
    </source>
</reference>
<gene>
    <name evidence="5" type="ORF">PV08_09924</name>
</gene>
<dbReference type="EMBL" id="KN847498">
    <property type="protein sequence ID" value="KIW12646.1"/>
    <property type="molecule type" value="Genomic_DNA"/>
</dbReference>
<keyword evidence="2" id="KW-0175">Coiled coil</keyword>
<dbReference type="Pfam" id="PF25540">
    <property type="entry name" value="DUF7923"/>
    <property type="match status" value="1"/>
</dbReference>
<dbReference type="GeneID" id="27337007"/>
<dbReference type="PANTHER" id="PTHR37543:SF1">
    <property type="entry name" value="CCCH ZINC FINGER DNA BINDING PROTEIN (AFU_ORTHOLOGUE AFUA_5G12760)"/>
    <property type="match status" value="1"/>
</dbReference>
<dbReference type="OrthoDB" id="2270193at2759"/>
<evidence type="ECO:0000313" key="5">
    <source>
        <dbReference type="EMBL" id="KIW12646.1"/>
    </source>
</evidence>
<dbReference type="Proteomes" id="UP000053328">
    <property type="component" value="Unassembled WGS sequence"/>
</dbReference>
<feature type="coiled-coil region" evidence="2">
    <location>
        <begin position="33"/>
        <end position="67"/>
    </location>
</feature>
<feature type="compositionally biased region" description="Polar residues" evidence="3">
    <location>
        <begin position="263"/>
        <end position="274"/>
    </location>
</feature>
<evidence type="ECO:0000313" key="6">
    <source>
        <dbReference type="Proteomes" id="UP000053328"/>
    </source>
</evidence>
<dbReference type="HOGENOM" id="CLU_026575_0_0_1"/>
<dbReference type="PROSITE" id="PS50103">
    <property type="entry name" value="ZF_C3H1"/>
    <property type="match status" value="1"/>
</dbReference>
<dbReference type="Pfam" id="PF25542">
    <property type="entry name" value="zf-CCCH_12"/>
    <property type="match status" value="1"/>
</dbReference>
<protein>
    <recommendedName>
        <fullName evidence="4">C3H1-type domain-containing protein</fullName>
    </recommendedName>
</protein>
<feature type="compositionally biased region" description="Basic residues" evidence="3">
    <location>
        <begin position="420"/>
        <end position="430"/>
    </location>
</feature>